<sequence length="476" mass="53337">MVFPALHILGRQRLRKIARAIAPDKLAQARVIKSRACRRQLVRRHAAQMVQATPILVADKAPVQILIHIHRLLRCRAAEDLGPGGAQVRQLAGSLCVRRRSRQINAPALGHLRRERVDIAHHHGRLVQVHALDRQARRALGQIGRSAEQAQTNGLHIQIGQLTRVMRQVPGQDLVLVGGMVGQRNHHRQTAALCRKHARDMQKRPRLVQRRWQPQFGNHPVLLVQAKRKIKQLGLPLTDQPRQRNRGTHIRERVVRCLMHQPVGPAQILELEADLAVLRHRPFDAVRAQRPRHAHHVQQVPAAALVLPLARIRIDEIAPEHEARDLVIKANCVVAHANRARQRQFGLDARGKLGLGQTLFQAQLRRDTGDQARHWIGQIVRRRPAVDHQRFTNLVELGVGAYARKLRGTIPARIGAEGFVVVPEKSVGGHCLEGPESAQCGHRWRAPPRAAASVATAITTKARESPLPSSAVYEQE</sequence>
<evidence type="ECO:0000313" key="1">
    <source>
        <dbReference type="EMBL" id="MPM45916.1"/>
    </source>
</evidence>
<comment type="caution">
    <text evidence="1">The sequence shown here is derived from an EMBL/GenBank/DDBJ whole genome shotgun (WGS) entry which is preliminary data.</text>
</comment>
<dbReference type="EMBL" id="VSSQ01011066">
    <property type="protein sequence ID" value="MPM45916.1"/>
    <property type="molecule type" value="Genomic_DNA"/>
</dbReference>
<accession>A0A644ZYW4</accession>
<reference evidence="1" key="1">
    <citation type="submission" date="2019-08" db="EMBL/GenBank/DDBJ databases">
        <authorList>
            <person name="Kucharzyk K."/>
            <person name="Murdoch R.W."/>
            <person name="Higgins S."/>
            <person name="Loffler F."/>
        </authorList>
    </citation>
    <scope>NUCLEOTIDE SEQUENCE</scope>
</reference>
<proteinExistence type="predicted"/>
<protein>
    <submittedName>
        <fullName evidence="1">Uncharacterized protein</fullName>
    </submittedName>
</protein>
<gene>
    <name evidence="1" type="ORF">SDC9_92608</name>
</gene>
<name>A0A644ZYW4_9ZZZZ</name>
<organism evidence="1">
    <name type="scientific">bioreactor metagenome</name>
    <dbReference type="NCBI Taxonomy" id="1076179"/>
    <lineage>
        <taxon>unclassified sequences</taxon>
        <taxon>metagenomes</taxon>
        <taxon>ecological metagenomes</taxon>
    </lineage>
</organism>
<dbReference type="AlphaFoldDB" id="A0A644ZYW4"/>